<keyword evidence="4 12" id="KW-0808">Transferase</keyword>
<evidence type="ECO:0000256" key="7">
    <source>
        <dbReference type="ARBA" id="ARBA00022777"/>
    </source>
</evidence>
<evidence type="ECO:0000256" key="3">
    <source>
        <dbReference type="ARBA" id="ARBA00016943"/>
    </source>
</evidence>
<feature type="active site" description="Proton acceptor" evidence="12">
    <location>
        <position position="263"/>
    </location>
</feature>
<evidence type="ECO:0000256" key="4">
    <source>
        <dbReference type="ARBA" id="ARBA00022679"/>
    </source>
</evidence>
<feature type="binding site" evidence="12">
    <location>
        <position position="259"/>
    </location>
    <ligand>
        <name>K(+)</name>
        <dbReference type="ChEBI" id="CHEBI:29103"/>
    </ligand>
</feature>
<dbReference type="PRINTS" id="PR00990">
    <property type="entry name" value="RIBOKINASE"/>
</dbReference>
<evidence type="ECO:0000256" key="11">
    <source>
        <dbReference type="ARBA" id="ARBA00023277"/>
    </source>
</evidence>
<evidence type="ECO:0000256" key="8">
    <source>
        <dbReference type="ARBA" id="ARBA00022840"/>
    </source>
</evidence>
<dbReference type="Proteomes" id="UP000053372">
    <property type="component" value="Unassembled WGS sequence"/>
</dbReference>
<dbReference type="PROSITE" id="PS00584">
    <property type="entry name" value="PFKB_KINASES_2"/>
    <property type="match status" value="1"/>
</dbReference>
<gene>
    <name evidence="12" type="primary">rbsK</name>
    <name evidence="14" type="ORF">BC008_31770</name>
    <name evidence="15" type="ORF">BC008_33355</name>
</gene>
<protein>
    <recommendedName>
        <fullName evidence="3 12">Ribokinase</fullName>
        <shortName evidence="12">RK</shortName>
        <ecNumber evidence="2 12">2.7.1.15</ecNumber>
    </recommendedName>
</protein>
<keyword evidence="6 12" id="KW-0547">Nucleotide-binding</keyword>
<dbReference type="EMBL" id="LMTZ01000083">
    <property type="protein sequence ID" value="KST67970.1"/>
    <property type="molecule type" value="Genomic_DNA"/>
</dbReference>
<dbReference type="SUPFAM" id="SSF53613">
    <property type="entry name" value="Ribokinase-like"/>
    <property type="match status" value="1"/>
</dbReference>
<comment type="similarity">
    <text evidence="12">Belongs to the carbohydrate kinase PfkB family. Ribokinase subfamily.</text>
</comment>
<keyword evidence="8 12" id="KW-0067">ATP-binding</keyword>
<dbReference type="HAMAP" id="MF_01987">
    <property type="entry name" value="Ribokinase"/>
    <property type="match status" value="1"/>
</dbReference>
<feature type="binding site" evidence="12">
    <location>
        <position position="302"/>
    </location>
    <ligand>
        <name>K(+)</name>
        <dbReference type="ChEBI" id="CHEBI:29103"/>
    </ligand>
</feature>
<comment type="catalytic activity">
    <reaction evidence="12">
        <text>D-ribose + ATP = D-ribose 5-phosphate + ADP + H(+)</text>
        <dbReference type="Rhea" id="RHEA:13697"/>
        <dbReference type="ChEBI" id="CHEBI:15378"/>
        <dbReference type="ChEBI" id="CHEBI:30616"/>
        <dbReference type="ChEBI" id="CHEBI:47013"/>
        <dbReference type="ChEBI" id="CHEBI:78346"/>
        <dbReference type="ChEBI" id="CHEBI:456216"/>
        <dbReference type="EC" id="2.7.1.15"/>
    </reaction>
</comment>
<dbReference type="PANTHER" id="PTHR10584:SF166">
    <property type="entry name" value="RIBOKINASE"/>
    <property type="match status" value="1"/>
</dbReference>
<dbReference type="CDD" id="cd01174">
    <property type="entry name" value="ribokinase"/>
    <property type="match status" value="1"/>
</dbReference>
<keyword evidence="12" id="KW-0963">Cytoplasm</keyword>
<comment type="activity regulation">
    <text evidence="12">Activated by a monovalent cation that binds near, but not in, the active site. The most likely occupant of the site in vivo is potassium. Ion binding induces a conformational change that may alter substrate affinity.</text>
</comment>
<evidence type="ECO:0000313" key="16">
    <source>
        <dbReference type="Proteomes" id="UP000053372"/>
    </source>
</evidence>
<feature type="binding site" evidence="12">
    <location>
        <begin position="231"/>
        <end position="236"/>
    </location>
    <ligand>
        <name>ATP</name>
        <dbReference type="ChEBI" id="CHEBI:30616"/>
    </ligand>
</feature>
<evidence type="ECO:0000256" key="6">
    <source>
        <dbReference type="ARBA" id="ARBA00022741"/>
    </source>
</evidence>
<dbReference type="PANTHER" id="PTHR10584">
    <property type="entry name" value="SUGAR KINASE"/>
    <property type="match status" value="1"/>
</dbReference>
<feature type="binding site" evidence="12">
    <location>
        <position position="293"/>
    </location>
    <ligand>
        <name>K(+)</name>
        <dbReference type="ChEBI" id="CHEBI:29103"/>
    </ligand>
</feature>
<dbReference type="EC" id="2.7.1.15" evidence="2 12"/>
<feature type="binding site" evidence="12">
    <location>
        <begin position="262"/>
        <end position="263"/>
    </location>
    <ligand>
        <name>ATP</name>
        <dbReference type="ChEBI" id="CHEBI:30616"/>
    </ligand>
</feature>
<evidence type="ECO:0000256" key="9">
    <source>
        <dbReference type="ARBA" id="ARBA00022842"/>
    </source>
</evidence>
<dbReference type="GO" id="GO:0005524">
    <property type="term" value="F:ATP binding"/>
    <property type="evidence" value="ECO:0007669"/>
    <property type="project" value="UniProtKB-UniRule"/>
</dbReference>
<feature type="binding site" evidence="12">
    <location>
        <position position="263"/>
    </location>
    <ligand>
        <name>substrate</name>
    </ligand>
</feature>
<comment type="subcellular location">
    <subcellularLocation>
        <location evidence="12">Cytoplasm</location>
    </subcellularLocation>
</comment>
<comment type="subunit">
    <text evidence="12">Homodimer.</text>
</comment>
<dbReference type="Pfam" id="PF00294">
    <property type="entry name" value="PfkB"/>
    <property type="match status" value="1"/>
</dbReference>
<comment type="similarity">
    <text evidence="1">Belongs to the carbohydrate kinase pfkB family.</text>
</comment>
<dbReference type="InterPro" id="IPR011877">
    <property type="entry name" value="Ribokinase"/>
</dbReference>
<evidence type="ECO:0000313" key="14">
    <source>
        <dbReference type="EMBL" id="KST67970.1"/>
    </source>
</evidence>
<keyword evidence="16" id="KW-1185">Reference proteome</keyword>
<feature type="binding site" evidence="12">
    <location>
        <position position="298"/>
    </location>
    <ligand>
        <name>K(+)</name>
        <dbReference type="ChEBI" id="CHEBI:29103"/>
    </ligand>
</feature>
<feature type="binding site" evidence="12">
    <location>
        <position position="184"/>
    </location>
    <ligand>
        <name>ATP</name>
        <dbReference type="ChEBI" id="CHEBI:30616"/>
    </ligand>
</feature>
<keyword evidence="5 12" id="KW-0479">Metal-binding</keyword>
<keyword evidence="10 12" id="KW-0630">Potassium</keyword>
<feature type="binding site" evidence="12">
    <location>
        <position position="257"/>
    </location>
    <ligand>
        <name>K(+)</name>
        <dbReference type="ChEBI" id="CHEBI:29103"/>
    </ligand>
</feature>
<dbReference type="GO" id="GO:0004747">
    <property type="term" value="F:ribokinase activity"/>
    <property type="evidence" value="ECO:0007669"/>
    <property type="project" value="UniProtKB-UniRule"/>
</dbReference>
<name>A0A0V7ZUB3_9CYAN</name>
<comment type="pathway">
    <text evidence="12">Carbohydrate metabolism; D-ribose degradation; D-ribose 5-phosphate from beta-D-ribopyranose: step 2/2.</text>
</comment>
<dbReference type="EMBL" id="LMTZ01000066">
    <property type="protein sequence ID" value="KST68405.1"/>
    <property type="molecule type" value="Genomic_DNA"/>
</dbReference>
<dbReference type="InterPro" id="IPR002173">
    <property type="entry name" value="Carboh/pur_kinase_PfkB_CS"/>
</dbReference>
<keyword evidence="11 12" id="KW-0119">Carbohydrate metabolism</keyword>
<evidence type="ECO:0000256" key="10">
    <source>
        <dbReference type="ARBA" id="ARBA00022958"/>
    </source>
</evidence>
<evidence type="ECO:0000256" key="1">
    <source>
        <dbReference type="ARBA" id="ARBA00005380"/>
    </source>
</evidence>
<evidence type="ECO:0000256" key="2">
    <source>
        <dbReference type="ARBA" id="ARBA00012035"/>
    </source>
</evidence>
<reference evidence="14 16" key="1">
    <citation type="journal article" date="2015" name="Genome Announc.">
        <title>Draft Genome of the Euendolithic (true boring) Cyanobacterium Mastigocoleus testarum strain BC008.</title>
        <authorList>
            <person name="Guida B.S."/>
            <person name="Garcia-Pichel F."/>
        </authorList>
    </citation>
    <scope>NUCLEOTIDE SEQUENCE [LARGE SCALE GENOMIC DNA]</scope>
    <source>
        <strain evidence="14 16">BC008</strain>
    </source>
</reference>
<evidence type="ECO:0000313" key="15">
    <source>
        <dbReference type="EMBL" id="KST68405.1"/>
    </source>
</evidence>
<dbReference type="OrthoDB" id="9775849at2"/>
<dbReference type="Gene3D" id="3.40.1190.20">
    <property type="match status" value="1"/>
</dbReference>
<organism evidence="14 16">
    <name type="scientific">Mastigocoleus testarum BC008</name>
    <dbReference type="NCBI Taxonomy" id="371196"/>
    <lineage>
        <taxon>Bacteria</taxon>
        <taxon>Bacillati</taxon>
        <taxon>Cyanobacteriota</taxon>
        <taxon>Cyanophyceae</taxon>
        <taxon>Nostocales</taxon>
        <taxon>Hapalosiphonaceae</taxon>
        <taxon>Mastigocoleus</taxon>
    </lineage>
</organism>
<comment type="caution">
    <text evidence="14">The sequence shown here is derived from an EMBL/GenBank/DDBJ whole genome shotgun (WGS) entry which is preliminary data.</text>
</comment>
<keyword evidence="9 12" id="KW-0460">Magnesium</keyword>
<dbReference type="RefSeq" id="WP_027845834.1">
    <property type="nucleotide sequence ID" value="NZ_LMTZ01000066.1"/>
</dbReference>
<dbReference type="GO" id="GO:0019303">
    <property type="term" value="P:D-ribose catabolic process"/>
    <property type="evidence" value="ECO:0007669"/>
    <property type="project" value="UniProtKB-UniRule"/>
</dbReference>
<dbReference type="InterPro" id="IPR002139">
    <property type="entry name" value="Ribo/fructo_kinase"/>
</dbReference>
<feature type="binding site" evidence="12">
    <location>
        <position position="139"/>
    </location>
    <ligand>
        <name>substrate</name>
    </ligand>
</feature>
<comment type="cofactor">
    <cofactor evidence="12">
        <name>Mg(2+)</name>
        <dbReference type="ChEBI" id="CHEBI:18420"/>
    </cofactor>
    <text evidence="12">Requires a divalent cation, most likely magnesium in vivo, as an electrophilic catalyst to aid phosphoryl group transfer. It is the chelate of the metal and the nucleotide that is the actual substrate.</text>
</comment>
<evidence type="ECO:0000256" key="5">
    <source>
        <dbReference type="ARBA" id="ARBA00022723"/>
    </source>
</evidence>
<dbReference type="NCBIfam" id="TIGR02152">
    <property type="entry name" value="D_ribokin_bact"/>
    <property type="match status" value="1"/>
</dbReference>
<feature type="binding site" evidence="12">
    <location>
        <begin position="10"/>
        <end position="12"/>
    </location>
    <ligand>
        <name>substrate</name>
    </ligand>
</feature>
<dbReference type="PROSITE" id="PS00583">
    <property type="entry name" value="PFKB_KINASES_1"/>
    <property type="match status" value="1"/>
</dbReference>
<comment type="function">
    <text evidence="12">Catalyzes the phosphorylation of ribose at O-5 in a reaction requiring ATP and magnesium. The resulting D-ribose-5-phosphate can then be used either for sythesis of nucleotides, histidine, and tryptophan, or as a component of the pentose phosphate pathway.</text>
</comment>
<dbReference type="UniPathway" id="UPA00916">
    <property type="reaction ID" value="UER00889"/>
</dbReference>
<evidence type="ECO:0000259" key="13">
    <source>
        <dbReference type="Pfam" id="PF00294"/>
    </source>
</evidence>
<dbReference type="GO" id="GO:0046872">
    <property type="term" value="F:metal ion binding"/>
    <property type="evidence" value="ECO:0007669"/>
    <property type="project" value="UniProtKB-KW"/>
</dbReference>
<feature type="domain" description="Carbohydrate kinase PfkB" evidence="13">
    <location>
        <begin position="3"/>
        <end position="305"/>
    </location>
</feature>
<dbReference type="GO" id="GO:0005829">
    <property type="term" value="C:cytosol"/>
    <property type="evidence" value="ECO:0007669"/>
    <property type="project" value="TreeGrafter"/>
</dbReference>
<evidence type="ECO:0000256" key="12">
    <source>
        <dbReference type="HAMAP-Rule" id="MF_01987"/>
    </source>
</evidence>
<accession>A0A0V7ZUB3</accession>
<dbReference type="InterPro" id="IPR029056">
    <property type="entry name" value="Ribokinase-like"/>
</dbReference>
<dbReference type="InterPro" id="IPR011611">
    <property type="entry name" value="PfkB_dom"/>
</dbReference>
<feature type="binding site" evidence="12">
    <location>
        <begin position="38"/>
        <end position="42"/>
    </location>
    <ligand>
        <name>substrate</name>
    </ligand>
</feature>
<feature type="binding site" evidence="12">
    <location>
        <position position="296"/>
    </location>
    <ligand>
        <name>K(+)</name>
        <dbReference type="ChEBI" id="CHEBI:29103"/>
    </ligand>
</feature>
<comment type="caution">
    <text evidence="12">Lacks conserved residue(s) required for the propagation of feature annotation.</text>
</comment>
<dbReference type="AlphaFoldDB" id="A0A0V7ZUB3"/>
<keyword evidence="7 12" id="KW-0418">Kinase</keyword>
<sequence length="320" mass="33613">MSIIVFGSINKDLVATAPRLPLAGETLLGRDFFSVSGGKGANQAVAIARLGIPTHMVGRVGAQSFGNELIANLQAAGVETENVFVDETVNSGVAIITVDDAGENQIIVIPGANGRVDLDDVERLSRLLPTAQALLLQLEIPIPAVLAAAKAARDRGVTVILDPAPARSDIPEELLSLVNIMTPNEVEAGQLVGFTVDGEESAHRAADLLLQKMTRGTNKFNNVNLKCLLIKLGERGVYCATPDQRFFLPAFPVSAVDTTAAGDAFNAGFATALAEGKSLKKAVVWGAAAGALATTKPGAQPSLPDRFIFDKFLQEQVSDY</sequence>
<proteinExistence type="inferred from homology"/>